<gene>
    <name evidence="1" type="ORF">JCM19232_916</name>
</gene>
<name>A0A0B8PD07_9VIBR</name>
<evidence type="ECO:0000313" key="1">
    <source>
        <dbReference type="EMBL" id="GAM64246.1"/>
    </source>
</evidence>
<dbReference type="AlphaFoldDB" id="A0A0B8PD07"/>
<dbReference type="EMBL" id="BBSA01000012">
    <property type="protein sequence ID" value="GAM64246.1"/>
    <property type="molecule type" value="Genomic_DNA"/>
</dbReference>
<organism evidence="1 2">
    <name type="scientific">Vibrio ishigakensis</name>
    <dbReference type="NCBI Taxonomy" id="1481914"/>
    <lineage>
        <taxon>Bacteria</taxon>
        <taxon>Pseudomonadati</taxon>
        <taxon>Pseudomonadota</taxon>
        <taxon>Gammaproteobacteria</taxon>
        <taxon>Vibrionales</taxon>
        <taxon>Vibrionaceae</taxon>
        <taxon>Vibrio</taxon>
    </lineage>
</organism>
<comment type="caution">
    <text evidence="1">The sequence shown here is derived from an EMBL/GenBank/DDBJ whole genome shotgun (WGS) entry which is preliminary data.</text>
</comment>
<accession>A0A0B8PD07</accession>
<reference evidence="1 2" key="1">
    <citation type="submission" date="2015-01" db="EMBL/GenBank/DDBJ databases">
        <title>Vibrio sp. C5 JCM 19232 whole genome shotgun sequence.</title>
        <authorList>
            <person name="Sawabe T."/>
            <person name="Meirelles P."/>
            <person name="Feng G."/>
            <person name="Sayaka M."/>
            <person name="Hattori M."/>
            <person name="Ohkuma M."/>
        </authorList>
    </citation>
    <scope>NUCLEOTIDE SEQUENCE [LARGE SCALE GENOMIC DNA]</scope>
    <source>
        <strain evidence="1 2">JCM19232</strain>
    </source>
</reference>
<evidence type="ECO:0000313" key="2">
    <source>
        <dbReference type="Proteomes" id="UP000031670"/>
    </source>
</evidence>
<proteinExistence type="predicted"/>
<protein>
    <submittedName>
        <fullName evidence="1">Response regulator</fullName>
    </submittedName>
</protein>
<reference evidence="1 2" key="2">
    <citation type="submission" date="2015-01" db="EMBL/GenBank/DDBJ databases">
        <authorList>
            <consortium name="NBRP consortium"/>
            <person name="Sawabe T."/>
            <person name="Meirelles P."/>
            <person name="Feng G."/>
            <person name="Sayaka M."/>
            <person name="Hattori M."/>
            <person name="Ohkuma M."/>
        </authorList>
    </citation>
    <scope>NUCLEOTIDE SEQUENCE [LARGE SCALE GENOMIC DNA]</scope>
    <source>
        <strain evidence="1 2">JCM19232</strain>
    </source>
</reference>
<sequence length="284" mass="33083">MKTARMLKAVCMDLENNRLTFNGSNKEKEQVIDSVRKVLSDLDVKDDMDVETLSHDRVCSLLTESLADIDSPDHTRLLDMWDLAKELCNEENFGNRPLVLNISGEYQYLSKKNIKSETSVEERIFELLVLDKIDGFSVNELKDAYSYCWNLEDGKGRKVYDCVYRVLKKYVRNEWLQIKKSKCVNRYFQTETLRNRKPSLATLTFEVDGTLLERYRKSAEKEQRDISTRLDIVLSEINKYQMLRMRDVGAEDKLTCLLKDAQSRAILLCGEVEAVTRYLKSLDN</sequence>
<dbReference type="Proteomes" id="UP000031670">
    <property type="component" value="Unassembled WGS sequence"/>
</dbReference>